<dbReference type="InterPro" id="IPR015897">
    <property type="entry name" value="CHK_kinase-like"/>
</dbReference>
<evidence type="ECO:0000259" key="1">
    <source>
        <dbReference type="SMART" id="SM00587"/>
    </source>
</evidence>
<dbReference type="Pfam" id="PF02958">
    <property type="entry name" value="EcKL"/>
    <property type="match status" value="1"/>
</dbReference>
<dbReference type="Proteomes" id="UP001497623">
    <property type="component" value="Unassembled WGS sequence"/>
</dbReference>
<dbReference type="InterPro" id="IPR011009">
    <property type="entry name" value="Kinase-like_dom_sf"/>
</dbReference>
<accession>A0AAV2Q833</accession>
<dbReference type="SMART" id="SM00587">
    <property type="entry name" value="CHK"/>
    <property type="match status" value="1"/>
</dbReference>
<keyword evidence="3" id="KW-1185">Reference proteome</keyword>
<organism evidence="2 3">
    <name type="scientific">Meganyctiphanes norvegica</name>
    <name type="common">Northern krill</name>
    <name type="synonym">Thysanopoda norvegica</name>
    <dbReference type="NCBI Taxonomy" id="48144"/>
    <lineage>
        <taxon>Eukaryota</taxon>
        <taxon>Metazoa</taxon>
        <taxon>Ecdysozoa</taxon>
        <taxon>Arthropoda</taxon>
        <taxon>Crustacea</taxon>
        <taxon>Multicrustacea</taxon>
        <taxon>Malacostraca</taxon>
        <taxon>Eumalacostraca</taxon>
        <taxon>Eucarida</taxon>
        <taxon>Euphausiacea</taxon>
        <taxon>Euphausiidae</taxon>
        <taxon>Meganyctiphanes</taxon>
    </lineage>
</organism>
<proteinExistence type="predicted"/>
<dbReference type="AlphaFoldDB" id="A0AAV2Q833"/>
<reference evidence="2 3" key="1">
    <citation type="submission" date="2024-05" db="EMBL/GenBank/DDBJ databases">
        <authorList>
            <person name="Wallberg A."/>
        </authorList>
    </citation>
    <scope>NUCLEOTIDE SEQUENCE [LARGE SCALE GENOMIC DNA]</scope>
</reference>
<name>A0AAV2Q833_MEGNR</name>
<dbReference type="PANTHER" id="PTHR11012">
    <property type="entry name" value="PROTEIN KINASE-LIKE DOMAIN-CONTAINING"/>
    <property type="match status" value="1"/>
</dbReference>
<protein>
    <recommendedName>
        <fullName evidence="1">CHK kinase-like domain-containing protein</fullName>
    </recommendedName>
</protein>
<comment type="caution">
    <text evidence="2">The sequence shown here is derived from an EMBL/GenBank/DDBJ whole genome shotgun (WGS) entry which is preliminary data.</text>
</comment>
<evidence type="ECO:0000313" key="2">
    <source>
        <dbReference type="EMBL" id="CAL4072936.1"/>
    </source>
</evidence>
<gene>
    <name evidence="2" type="ORF">MNOR_LOCUS8971</name>
</gene>
<sequence>MKAPAQVSDINKEWIQYMLTDYESKENTGTTVTVDSFETSKGCNTGEGYVGSIIKLQVKATISRHSAGGNPESKDYDLVIKMKGGDPRNDFAFEKAQVYLKEMLMYSKILGELDNFQKNRANNQFPISSPKFIYGKCTDEEFVLVMENIKGEGFYIHSKIKPFNFEHLKLAVTQLVRLHAVSYSYNQSHSFLDRHPEFKKTDYGIFFLKFANPALFDVQCEILKKEKDEDLAQKIKSNKKDLVKQCEEMHNENNYKVLCLIHGDAHALNMMFRYTDGDENCEKPNDIKLIDWQVTHWNTPVMDLHYLIYSSTNREFRKEHLEDILKLYHSTFVKATIDMGVEGLSWSYEDFKIDFNRMALYGLNKGFHLTFLHHCPDIVKRNEDEKQKAINQSNFMKTLQAPLLKLYNKYFFSSAMDFVINLLIKSYLIPCVKQITNRENEILASRILGLIYEAEENGLYGYFILFHFSVLRKSENICCPFMQASISKKSHRPPENILFNIICG</sequence>
<evidence type="ECO:0000313" key="3">
    <source>
        <dbReference type="Proteomes" id="UP001497623"/>
    </source>
</evidence>
<dbReference type="EMBL" id="CAXKWB010004248">
    <property type="protein sequence ID" value="CAL4072936.1"/>
    <property type="molecule type" value="Genomic_DNA"/>
</dbReference>
<dbReference type="PANTHER" id="PTHR11012:SF30">
    <property type="entry name" value="PROTEIN KINASE-LIKE DOMAIN-CONTAINING"/>
    <property type="match status" value="1"/>
</dbReference>
<dbReference type="SUPFAM" id="SSF56112">
    <property type="entry name" value="Protein kinase-like (PK-like)"/>
    <property type="match status" value="1"/>
</dbReference>
<feature type="domain" description="CHK kinase-like" evidence="1">
    <location>
        <begin position="144"/>
        <end position="338"/>
    </location>
</feature>
<dbReference type="Gene3D" id="3.90.1200.10">
    <property type="match status" value="1"/>
</dbReference>
<dbReference type="InterPro" id="IPR004119">
    <property type="entry name" value="EcKL"/>
</dbReference>